<dbReference type="Pfam" id="PF24888">
    <property type="entry name" value="DUF7741"/>
    <property type="match status" value="1"/>
</dbReference>
<dbReference type="OMA" id="QGKYCSI"/>
<evidence type="ECO:0000259" key="3">
    <source>
        <dbReference type="Pfam" id="PF24888"/>
    </source>
</evidence>
<feature type="domain" description="DUF7741" evidence="3">
    <location>
        <begin position="144"/>
        <end position="218"/>
    </location>
</feature>
<dbReference type="InterPro" id="IPR056643">
    <property type="entry name" value="DUF7741"/>
</dbReference>
<sequence length="304" mass="32291">HVPFSAPTVALSQSTSLLQLASATMILVFLLLIGWTTNVSTLQVACYHCYGNSTTEGQICSIDNLCLGESCYFTVKSTGEWSASCANSTAPPTLVCSTNRTSSSCSCTADLCNQFYKANETLHKLWGNNSTFSNISLHLPSLPIYCLECGNVSVAGISLKVPCVEKHLCRGSHCITKRGSNPHSYCGSPWEGGSEARCFKSPNQEEECVCSQPMCNAVLTPNSAVLPSPSSNNDTQSSNTTLSGADTNGTSSKSRKCKNSMKFSPNAQAVFMGEKLGQAIRDGIGTDSKAAQEFADGVDTHICD</sequence>
<evidence type="ECO:0000256" key="2">
    <source>
        <dbReference type="SAM" id="Phobius"/>
    </source>
</evidence>
<feature type="transmembrane region" description="Helical" evidence="2">
    <location>
        <begin position="17"/>
        <end position="35"/>
    </location>
</feature>
<reference evidence="5" key="1">
    <citation type="submission" date="2020-12" db="UniProtKB">
        <authorList>
            <consortium name="WormBaseParasite"/>
        </authorList>
    </citation>
    <scope>IDENTIFICATION</scope>
    <source>
        <strain evidence="5">MHco3</strain>
    </source>
</reference>
<accession>A0A7I4YM25</accession>
<keyword evidence="2" id="KW-0812">Transmembrane</keyword>
<evidence type="ECO:0000256" key="1">
    <source>
        <dbReference type="SAM" id="MobiDB-lite"/>
    </source>
</evidence>
<keyword evidence="4" id="KW-1185">Reference proteome</keyword>
<proteinExistence type="predicted"/>
<evidence type="ECO:0000313" key="5">
    <source>
        <dbReference type="WBParaSite" id="HCON_00118720-00001"/>
    </source>
</evidence>
<dbReference type="AlphaFoldDB" id="A0A7I4YM25"/>
<dbReference type="WBParaSite" id="HCON_00118720-00001">
    <property type="protein sequence ID" value="HCON_00118720-00001"/>
    <property type="gene ID" value="HCON_00118720"/>
</dbReference>
<name>A0A7I4YM25_HAECO</name>
<protein>
    <submittedName>
        <fullName evidence="5">UPAR/Ly6 domain-containing protein</fullName>
    </submittedName>
</protein>
<feature type="region of interest" description="Disordered" evidence="1">
    <location>
        <begin position="226"/>
        <end position="259"/>
    </location>
</feature>
<evidence type="ECO:0000313" key="4">
    <source>
        <dbReference type="Proteomes" id="UP000025227"/>
    </source>
</evidence>
<organism evidence="4 5">
    <name type="scientific">Haemonchus contortus</name>
    <name type="common">Barber pole worm</name>
    <dbReference type="NCBI Taxonomy" id="6289"/>
    <lineage>
        <taxon>Eukaryota</taxon>
        <taxon>Metazoa</taxon>
        <taxon>Ecdysozoa</taxon>
        <taxon>Nematoda</taxon>
        <taxon>Chromadorea</taxon>
        <taxon>Rhabditida</taxon>
        <taxon>Rhabditina</taxon>
        <taxon>Rhabditomorpha</taxon>
        <taxon>Strongyloidea</taxon>
        <taxon>Trichostrongylidae</taxon>
        <taxon>Haemonchus</taxon>
    </lineage>
</organism>
<dbReference type="OrthoDB" id="5845881at2759"/>
<keyword evidence="2" id="KW-0472">Membrane</keyword>
<feature type="compositionally biased region" description="Low complexity" evidence="1">
    <location>
        <begin position="228"/>
        <end position="243"/>
    </location>
</feature>
<dbReference type="Proteomes" id="UP000025227">
    <property type="component" value="Unplaced"/>
</dbReference>
<keyword evidence="2" id="KW-1133">Transmembrane helix</keyword>